<name>A0AAE3NTZ2_9RHOB</name>
<proteinExistence type="predicted"/>
<organism evidence="2 3">
    <name type="scientific">Psychromarinibacter sediminicola</name>
    <dbReference type="NCBI Taxonomy" id="3033385"/>
    <lineage>
        <taxon>Bacteria</taxon>
        <taxon>Pseudomonadati</taxon>
        <taxon>Pseudomonadota</taxon>
        <taxon>Alphaproteobacteria</taxon>
        <taxon>Rhodobacterales</taxon>
        <taxon>Paracoccaceae</taxon>
        <taxon>Psychromarinibacter</taxon>
    </lineage>
</organism>
<dbReference type="RefSeq" id="WP_275567760.1">
    <property type="nucleotide sequence ID" value="NZ_JARGYC010000031.1"/>
</dbReference>
<evidence type="ECO:0000313" key="2">
    <source>
        <dbReference type="EMBL" id="MDF0601619.1"/>
    </source>
</evidence>
<evidence type="ECO:0000313" key="3">
    <source>
        <dbReference type="Proteomes" id="UP001220964"/>
    </source>
</evidence>
<sequence length="98" mass="11684">MTDETDKDAYEKRARAQLEEWRAEIEKLKAQADKAEADARIHYQQKLEELKAHRDQMQAQLEQYQKSGQDAFWDMKKGLDKSWSEMESAMRQAWSRFG</sequence>
<protein>
    <submittedName>
        <fullName evidence="2">Uncharacterized protein</fullName>
    </submittedName>
</protein>
<reference evidence="2" key="1">
    <citation type="submission" date="2023-03" db="EMBL/GenBank/DDBJ databases">
        <title>Multiphase analysis and comparison of six strains from genera Psychromarinibacter, Lutimaribacter, and Maritimibacter, including a novel species: Psychromarinibacter sediminicola sp. nov.</title>
        <authorList>
            <person name="Wang Y.-H."/>
            <person name="Ye M.-Q."/>
            <person name="Du Z.-J."/>
        </authorList>
    </citation>
    <scope>NUCLEOTIDE SEQUENCE</scope>
    <source>
        <strain evidence="2">C21-152</strain>
    </source>
</reference>
<accession>A0AAE3NTZ2</accession>
<keyword evidence="3" id="KW-1185">Reference proteome</keyword>
<feature type="coiled-coil region" evidence="1">
    <location>
        <begin position="11"/>
        <end position="67"/>
    </location>
</feature>
<gene>
    <name evidence="2" type="ORF">P1J78_12815</name>
</gene>
<dbReference type="Proteomes" id="UP001220964">
    <property type="component" value="Unassembled WGS sequence"/>
</dbReference>
<dbReference type="SUPFAM" id="SSF161266">
    <property type="entry name" value="Gam-like"/>
    <property type="match status" value="1"/>
</dbReference>
<dbReference type="AlphaFoldDB" id="A0AAE3NTZ2"/>
<keyword evidence="1" id="KW-0175">Coiled coil</keyword>
<evidence type="ECO:0000256" key="1">
    <source>
        <dbReference type="SAM" id="Coils"/>
    </source>
</evidence>
<comment type="caution">
    <text evidence="2">The sequence shown here is derived from an EMBL/GenBank/DDBJ whole genome shotgun (WGS) entry which is preliminary data.</text>
</comment>
<dbReference type="EMBL" id="JARGYC010000031">
    <property type="protein sequence ID" value="MDF0601619.1"/>
    <property type="molecule type" value="Genomic_DNA"/>
</dbReference>